<reference evidence="4" key="1">
    <citation type="journal article" date="2023" name="Mol. Phylogenet. Evol.">
        <title>Genome-scale phylogeny and comparative genomics of the fungal order Sordariales.</title>
        <authorList>
            <person name="Hensen N."/>
            <person name="Bonometti L."/>
            <person name="Westerberg I."/>
            <person name="Brannstrom I.O."/>
            <person name="Guillou S."/>
            <person name="Cros-Aarteil S."/>
            <person name="Calhoun S."/>
            <person name="Haridas S."/>
            <person name="Kuo A."/>
            <person name="Mondo S."/>
            <person name="Pangilinan J."/>
            <person name="Riley R."/>
            <person name="LaButti K."/>
            <person name="Andreopoulos B."/>
            <person name="Lipzen A."/>
            <person name="Chen C."/>
            <person name="Yan M."/>
            <person name="Daum C."/>
            <person name="Ng V."/>
            <person name="Clum A."/>
            <person name="Steindorff A."/>
            <person name="Ohm R.A."/>
            <person name="Martin F."/>
            <person name="Silar P."/>
            <person name="Natvig D.O."/>
            <person name="Lalanne C."/>
            <person name="Gautier V."/>
            <person name="Ament-Velasquez S.L."/>
            <person name="Kruys A."/>
            <person name="Hutchinson M.I."/>
            <person name="Powell A.J."/>
            <person name="Barry K."/>
            <person name="Miller A.N."/>
            <person name="Grigoriev I.V."/>
            <person name="Debuchy R."/>
            <person name="Gladieux P."/>
            <person name="Hiltunen Thoren M."/>
            <person name="Johannesson H."/>
        </authorList>
    </citation>
    <scope>NUCLEOTIDE SEQUENCE [LARGE SCALE GENOMIC DNA]</scope>
    <source>
        <strain evidence="4">CBS 284.82</strain>
    </source>
</reference>
<feature type="domain" description="Heterokaryon incompatibility" evidence="2">
    <location>
        <begin position="30"/>
        <end position="184"/>
    </location>
</feature>
<dbReference type="PANTHER" id="PTHR24148">
    <property type="entry name" value="ANKYRIN REPEAT DOMAIN-CONTAINING PROTEIN 39 HOMOLOG-RELATED"/>
    <property type="match status" value="1"/>
</dbReference>
<accession>A0AAN6P4D7</accession>
<proteinExistence type="predicted"/>
<evidence type="ECO:0000259" key="2">
    <source>
        <dbReference type="Pfam" id="PF06985"/>
    </source>
</evidence>
<dbReference type="InterPro" id="IPR052895">
    <property type="entry name" value="HetReg/Transcr_Mod"/>
</dbReference>
<feature type="signal peptide" evidence="1">
    <location>
        <begin position="1"/>
        <end position="28"/>
    </location>
</feature>
<dbReference type="Proteomes" id="UP001303115">
    <property type="component" value="Unassembled WGS sequence"/>
</dbReference>
<evidence type="ECO:0000313" key="3">
    <source>
        <dbReference type="EMBL" id="KAK4031533.1"/>
    </source>
</evidence>
<dbReference type="Pfam" id="PF06985">
    <property type="entry name" value="HET"/>
    <property type="match status" value="1"/>
</dbReference>
<evidence type="ECO:0000313" key="4">
    <source>
        <dbReference type="Proteomes" id="UP001303115"/>
    </source>
</evidence>
<dbReference type="PANTHER" id="PTHR24148:SF64">
    <property type="entry name" value="HETEROKARYON INCOMPATIBILITY DOMAIN-CONTAINING PROTEIN"/>
    <property type="match status" value="1"/>
</dbReference>
<keyword evidence="4" id="KW-1185">Reference proteome</keyword>
<organism evidence="3 4">
    <name type="scientific">Parachaetomium inaequale</name>
    <dbReference type="NCBI Taxonomy" id="2588326"/>
    <lineage>
        <taxon>Eukaryota</taxon>
        <taxon>Fungi</taxon>
        <taxon>Dikarya</taxon>
        <taxon>Ascomycota</taxon>
        <taxon>Pezizomycotina</taxon>
        <taxon>Sordariomycetes</taxon>
        <taxon>Sordariomycetidae</taxon>
        <taxon>Sordariales</taxon>
        <taxon>Chaetomiaceae</taxon>
        <taxon>Parachaetomium</taxon>
    </lineage>
</organism>
<dbReference type="Pfam" id="PF26639">
    <property type="entry name" value="Het-6_barrel"/>
    <property type="match status" value="1"/>
</dbReference>
<feature type="chain" id="PRO_5042913923" evidence="1">
    <location>
        <begin position="29"/>
        <end position="605"/>
    </location>
</feature>
<comment type="caution">
    <text evidence="3">The sequence shown here is derived from an EMBL/GenBank/DDBJ whole genome shotgun (WGS) entry which is preliminary data.</text>
</comment>
<dbReference type="AlphaFoldDB" id="A0AAN6P4D7"/>
<dbReference type="EMBL" id="MU854773">
    <property type="protein sequence ID" value="KAK4031533.1"/>
    <property type="molecule type" value="Genomic_DNA"/>
</dbReference>
<evidence type="ECO:0000256" key="1">
    <source>
        <dbReference type="SAM" id="SignalP"/>
    </source>
</evidence>
<sequence length="605" mass="68194">MPALARRLENHLIQLLLIQTLSLDAAEGEYEAISYVWGKKNEHTDIECDGKRHSIQAILHDALRTFRSRTEQRALWADAVCINQKDHSEKGYQVRMMGEIFQKASRALCWLCRDDQRIAKSCFELVEEAARRLSQQWQEGWTFENTMKTLKLPGFISDDTKKDWVKLLSLFNLPWFERAWVAQEAGLARECTMFWGDQQTELNNLMELAVWFGYSTHAPRVEDGVIPGRVISDVFVDIQCTYENTPTWRSKSPVANTLVEFYPKEKQLWVDTLYSARWLKATDQRDYVYSTLGSPLALDQHGELMVGPDYSEPLNDLHIRTARSLLRNPREAPQVLLRVIHHTQEDIDKGACPTWVPRWNPLSDTVPGSIPLTCSYEHRSRPYRAGSGASPFSPEVEPGNIISVAGLIFDTVSWTSLVLKKGDLGSKVNLWDPRFREAKASAIETAWRELREYYMQAAEPLHPAQLASDVSFTLARGRPTSPRHADDFLAYCELLRQLVGSEGPSPFPSPGLGEAVASNGEAAATRCRDRRLACTTSGKLALIPLVAEPGDVCCVVQGLDVPVVLRLTSQGSYKLVGDAYVNGVMEGELIGRMPLESTWTVIRIE</sequence>
<protein>
    <submittedName>
        <fullName evidence="3">Heterokaryon incompatibility protein</fullName>
    </submittedName>
</protein>
<gene>
    <name evidence="3" type="ORF">C8A01DRAFT_51420</name>
</gene>
<dbReference type="InterPro" id="IPR010730">
    <property type="entry name" value="HET"/>
</dbReference>
<name>A0AAN6P4D7_9PEZI</name>
<keyword evidence="1" id="KW-0732">Signal</keyword>